<feature type="signal peptide" evidence="1">
    <location>
        <begin position="1"/>
        <end position="20"/>
    </location>
</feature>
<name>A0A377TFQ5_9GAMM</name>
<accession>A0A377TFQ5</accession>
<feature type="chain" id="PRO_5016746489" evidence="1">
    <location>
        <begin position="21"/>
        <end position="362"/>
    </location>
</feature>
<dbReference type="InterPro" id="IPR017853">
    <property type="entry name" value="GH"/>
</dbReference>
<keyword evidence="1" id="KW-0732">Signal</keyword>
<proteinExistence type="predicted"/>
<evidence type="ECO:0000313" key="3">
    <source>
        <dbReference type="Proteomes" id="UP000254304"/>
    </source>
</evidence>
<dbReference type="Gene3D" id="3.20.20.80">
    <property type="entry name" value="Glycosidases"/>
    <property type="match status" value="1"/>
</dbReference>
<organism evidence="2 3">
    <name type="scientific">Ewingella americana</name>
    <dbReference type="NCBI Taxonomy" id="41202"/>
    <lineage>
        <taxon>Bacteria</taxon>
        <taxon>Pseudomonadati</taxon>
        <taxon>Pseudomonadota</taxon>
        <taxon>Gammaproteobacteria</taxon>
        <taxon>Enterobacterales</taxon>
        <taxon>Yersiniaceae</taxon>
        <taxon>Ewingella</taxon>
    </lineage>
</organism>
<protein>
    <submittedName>
        <fullName evidence="2">Uncharacterized protein</fullName>
    </submittedName>
</protein>
<reference evidence="2 3" key="1">
    <citation type="submission" date="2018-06" db="EMBL/GenBank/DDBJ databases">
        <authorList>
            <consortium name="Pathogen Informatics"/>
            <person name="Doyle S."/>
        </authorList>
    </citation>
    <scope>NUCLEOTIDE SEQUENCE [LARGE SCALE GENOMIC DNA]</scope>
    <source>
        <strain evidence="2 3">NCTC12157</strain>
    </source>
</reference>
<sequence length="362" mass="41757">MRFIIMFILFALLFASSVQAATPQNYLFTDSDQLENIHPLLQREDIQGVQIVYSWKQLEKAKGQYDFSAIEKDLAFTNKLHKKLFIQLQDRFFEPQHKNIPSYLQQEPQYLGGLMEQTDNPGEGKPEGSGWVAMQWNPALRQQYQQLLAALAKNFDGRIAGINLPETSIDIDEKQAAKRGFTCERYFAATQENMLFAKSVFKKSYVVQYVNFWPCEWNNDHGYMSRLFETAQANNIGLGGPDIVPYKKGQMKNAYPFFHQYKGKLNLVAMAVQQPTLTYTNPKTHKKFTEQEFIQFAENYLGVNIIFWTTAALGCASNCPDYLILWKAHAFFLVANKKHRALFYRFGLAKKGIPWLETTEDA</sequence>
<evidence type="ECO:0000256" key="1">
    <source>
        <dbReference type="SAM" id="SignalP"/>
    </source>
</evidence>
<dbReference type="AlphaFoldDB" id="A0A377TFQ5"/>
<gene>
    <name evidence="2" type="ORF">NCTC12157_05147</name>
</gene>
<dbReference type="EMBL" id="UGGO01000002">
    <property type="protein sequence ID" value="STS10548.1"/>
    <property type="molecule type" value="Genomic_DNA"/>
</dbReference>
<dbReference type="Proteomes" id="UP000254304">
    <property type="component" value="Unassembled WGS sequence"/>
</dbReference>
<evidence type="ECO:0000313" key="2">
    <source>
        <dbReference type="EMBL" id="STS10548.1"/>
    </source>
</evidence>
<dbReference type="SUPFAM" id="SSF51445">
    <property type="entry name" value="(Trans)glycosidases"/>
    <property type="match status" value="1"/>
</dbReference>